<evidence type="ECO:0000256" key="10">
    <source>
        <dbReference type="ARBA" id="ARBA00048778"/>
    </source>
</evidence>
<organism evidence="12 13">
    <name type="scientific">Melipona bicolor</name>
    <dbReference type="NCBI Taxonomy" id="60889"/>
    <lineage>
        <taxon>Eukaryota</taxon>
        <taxon>Metazoa</taxon>
        <taxon>Ecdysozoa</taxon>
        <taxon>Arthropoda</taxon>
        <taxon>Hexapoda</taxon>
        <taxon>Insecta</taxon>
        <taxon>Pterygota</taxon>
        <taxon>Neoptera</taxon>
        <taxon>Endopterygota</taxon>
        <taxon>Hymenoptera</taxon>
        <taxon>Apocrita</taxon>
        <taxon>Aculeata</taxon>
        <taxon>Apoidea</taxon>
        <taxon>Anthophila</taxon>
        <taxon>Apidae</taxon>
        <taxon>Melipona</taxon>
    </lineage>
</organism>
<keyword evidence="3" id="KW-0962">Peroxisome biogenesis</keyword>
<dbReference type="GO" id="GO:0005524">
    <property type="term" value="F:ATP binding"/>
    <property type="evidence" value="ECO:0007669"/>
    <property type="project" value="UniProtKB-KW"/>
</dbReference>
<dbReference type="InterPro" id="IPR003593">
    <property type="entry name" value="AAA+_ATPase"/>
</dbReference>
<dbReference type="FunFam" id="3.40.50.300:FF:000109">
    <property type="entry name" value="Peroxisomal biogenesis factor 6"/>
    <property type="match status" value="1"/>
</dbReference>
<comment type="caution">
    <text evidence="12">The sequence shown here is derived from an EMBL/GenBank/DDBJ whole genome shotgun (WGS) entry which is preliminary data.</text>
</comment>
<comment type="catalytic activity">
    <reaction evidence="10">
        <text>ATP + H2O = ADP + phosphate + H(+)</text>
        <dbReference type="Rhea" id="RHEA:13065"/>
        <dbReference type="ChEBI" id="CHEBI:15377"/>
        <dbReference type="ChEBI" id="CHEBI:15378"/>
        <dbReference type="ChEBI" id="CHEBI:30616"/>
        <dbReference type="ChEBI" id="CHEBI:43474"/>
        <dbReference type="ChEBI" id="CHEBI:456216"/>
    </reaction>
    <physiologicalReaction direction="left-to-right" evidence="10">
        <dbReference type="Rhea" id="RHEA:13066"/>
    </physiologicalReaction>
</comment>
<gene>
    <name evidence="12" type="ORF">K0M31_000883</name>
</gene>
<comment type="subcellular location">
    <subcellularLocation>
        <location evidence="1">Membrane</location>
    </subcellularLocation>
</comment>
<dbReference type="PANTHER" id="PTHR23077">
    <property type="entry name" value="AAA-FAMILY ATPASE"/>
    <property type="match status" value="1"/>
</dbReference>
<dbReference type="InterPro" id="IPR050168">
    <property type="entry name" value="AAA_ATPase_domain"/>
</dbReference>
<feature type="domain" description="AAA+ ATPase" evidence="11">
    <location>
        <begin position="588"/>
        <end position="726"/>
    </location>
</feature>
<dbReference type="GO" id="GO:0016887">
    <property type="term" value="F:ATP hydrolysis activity"/>
    <property type="evidence" value="ECO:0007669"/>
    <property type="project" value="InterPro"/>
</dbReference>
<protein>
    <recommendedName>
        <fullName evidence="8">Peroxisomal ATPase PEX6</fullName>
    </recommendedName>
    <alternativeName>
        <fullName evidence="9">Peroxin-6</fullName>
    </alternativeName>
</protein>
<dbReference type="GO" id="GO:0016558">
    <property type="term" value="P:protein import into peroxisome matrix"/>
    <property type="evidence" value="ECO:0007669"/>
    <property type="project" value="TreeGrafter"/>
</dbReference>
<dbReference type="InterPro" id="IPR003959">
    <property type="entry name" value="ATPase_AAA_core"/>
</dbReference>
<dbReference type="SUPFAM" id="SSF52540">
    <property type="entry name" value="P-loop containing nucleoside triphosphate hydrolases"/>
    <property type="match status" value="2"/>
</dbReference>
<evidence type="ECO:0000256" key="7">
    <source>
        <dbReference type="ARBA" id="ARBA00023136"/>
    </source>
</evidence>
<sequence>MIFEPPLCHCFYSNLADWSKIALTAALTFEFNRGKFNMKSSYFYINFLRDLTKLLMKCNYNYMLFYIFAQYALLRLKTLINAKFNWIILSDIALKNLIKQFHDKRNYYIDCNSCLLANIKYFEISKPTWFYICSIVSVKKYKVLVVPLNNSDENEIFISDTMKYNMENALHCTANKCFLLPAKDDTVSFAREAKISMISNQYESTDNLINILLENYFSEPRFLRKNDLFGINIKEHILDQIYLHTNSSVSVIYFKVNSIINDNGDYTNDGSYILYAETTLVQESDVHSYLPQKHFVYDEIKEKYVNSYPPSLTAPLEHLERCILPFIKHDIQLPIKPIFLIKGPQGSNKRKLTQILAEKMGLNFLNTDFAEVQALTSAQTEAKLRIVLHNAEQLVPCILCLNNIEVFGKNSEGQKDERIISSFSNQINSLYNKHLKLPIIIVATTSESDIPAELNRIFIESIHVEHLDQNERTNLISWLLMKRNLDHQVNLSKISGICSDFRYSDLSTLILNAVKFRCKDNAKNLKSLTLSQEDFDKAYEYMQSVYTDCKGAPRVPKIYWEDIGGLMNLKHEIMRQIQLPLMNALGFGQSGLLLYGPPGTGKTLLAKAVATEYQLQFLSVKGPEVLNMYVGQSEKNVRQVFERARAAAPCIIFFDELDSLAPNRGRNGDSGGVMDRVVSQLLAEMDGLDSSNSIFIIGATNRPDLIDPALLRPGRFDKLLYVGIHSDRDSQLSVLKALTRKFTFCENGKELEQLICQLPEHTTGADLYSICSNAWLNAARRVLNNYHDNSNEIKLDECVTVETEDFLRAARELIPSVSKEEAERYRKMQIELSSVS</sequence>
<reference evidence="12" key="1">
    <citation type="submission" date="2021-10" db="EMBL/GenBank/DDBJ databases">
        <title>Melipona bicolor Genome sequencing and assembly.</title>
        <authorList>
            <person name="Araujo N.S."/>
            <person name="Arias M.C."/>
        </authorList>
    </citation>
    <scope>NUCLEOTIDE SEQUENCE</scope>
    <source>
        <strain evidence="12">USP_2M_L1-L4_2017</strain>
        <tissue evidence="12">Whole body</tissue>
    </source>
</reference>
<dbReference type="InterPro" id="IPR027417">
    <property type="entry name" value="P-loop_NTPase"/>
</dbReference>
<dbReference type="InterPro" id="IPR047533">
    <property type="entry name" value="RecA-like_PEX6_r2"/>
</dbReference>
<dbReference type="InterPro" id="IPR003960">
    <property type="entry name" value="ATPase_AAA_CS"/>
</dbReference>
<dbReference type="Proteomes" id="UP001177670">
    <property type="component" value="Unassembled WGS sequence"/>
</dbReference>
<keyword evidence="7" id="KW-0472">Membrane</keyword>
<evidence type="ECO:0000256" key="2">
    <source>
        <dbReference type="ARBA" id="ARBA00006914"/>
    </source>
</evidence>
<name>A0AA40GEL7_9HYME</name>
<dbReference type="SMART" id="SM00382">
    <property type="entry name" value="AAA"/>
    <property type="match status" value="2"/>
</dbReference>
<dbReference type="GO" id="GO:0005829">
    <property type="term" value="C:cytosol"/>
    <property type="evidence" value="ECO:0007669"/>
    <property type="project" value="TreeGrafter"/>
</dbReference>
<evidence type="ECO:0000259" key="11">
    <source>
        <dbReference type="SMART" id="SM00382"/>
    </source>
</evidence>
<dbReference type="Gene3D" id="1.10.8.60">
    <property type="match status" value="2"/>
</dbReference>
<keyword evidence="13" id="KW-1185">Reference proteome</keyword>
<dbReference type="GO" id="GO:0005778">
    <property type="term" value="C:peroxisomal membrane"/>
    <property type="evidence" value="ECO:0007669"/>
    <property type="project" value="TreeGrafter"/>
</dbReference>
<proteinExistence type="inferred from homology"/>
<dbReference type="PROSITE" id="PS00674">
    <property type="entry name" value="AAA"/>
    <property type="match status" value="1"/>
</dbReference>
<accession>A0AA40GEL7</accession>
<dbReference type="Gene3D" id="3.40.50.300">
    <property type="entry name" value="P-loop containing nucleotide triphosphate hydrolases"/>
    <property type="match status" value="2"/>
</dbReference>
<evidence type="ECO:0000256" key="5">
    <source>
        <dbReference type="ARBA" id="ARBA00022801"/>
    </source>
</evidence>
<evidence type="ECO:0000256" key="4">
    <source>
        <dbReference type="ARBA" id="ARBA00022741"/>
    </source>
</evidence>
<evidence type="ECO:0000256" key="8">
    <source>
        <dbReference type="ARBA" id="ARBA00034811"/>
    </source>
</evidence>
<feature type="domain" description="AAA+ ATPase" evidence="11">
    <location>
        <begin position="335"/>
        <end position="468"/>
    </location>
</feature>
<keyword evidence="4" id="KW-0547">Nucleotide-binding</keyword>
<evidence type="ECO:0000256" key="1">
    <source>
        <dbReference type="ARBA" id="ARBA00004370"/>
    </source>
</evidence>
<comment type="similarity">
    <text evidence="2">Belongs to the AAA ATPase family.</text>
</comment>
<dbReference type="Pfam" id="PF00004">
    <property type="entry name" value="AAA"/>
    <property type="match status" value="2"/>
</dbReference>
<dbReference type="AlphaFoldDB" id="A0AA40GEL7"/>
<dbReference type="EMBL" id="JAHYIQ010000001">
    <property type="protein sequence ID" value="KAK1136320.1"/>
    <property type="molecule type" value="Genomic_DNA"/>
</dbReference>
<dbReference type="CDD" id="cd19527">
    <property type="entry name" value="RecA-like_PEX6_r2"/>
    <property type="match status" value="1"/>
</dbReference>
<evidence type="ECO:0000256" key="9">
    <source>
        <dbReference type="ARBA" id="ARBA00034920"/>
    </source>
</evidence>
<evidence type="ECO:0000256" key="6">
    <source>
        <dbReference type="ARBA" id="ARBA00022840"/>
    </source>
</evidence>
<keyword evidence="6" id="KW-0067">ATP-binding</keyword>
<evidence type="ECO:0000256" key="3">
    <source>
        <dbReference type="ARBA" id="ARBA00022593"/>
    </source>
</evidence>
<evidence type="ECO:0000313" key="12">
    <source>
        <dbReference type="EMBL" id="KAK1136320.1"/>
    </source>
</evidence>
<dbReference type="PANTHER" id="PTHR23077:SF9">
    <property type="entry name" value="PEROXISOMAL ATPASE PEX6"/>
    <property type="match status" value="1"/>
</dbReference>
<evidence type="ECO:0000313" key="13">
    <source>
        <dbReference type="Proteomes" id="UP001177670"/>
    </source>
</evidence>
<keyword evidence="5" id="KW-0378">Hydrolase</keyword>